<name>A0A2T1BZE9_9CYAN</name>
<reference evidence="3 4" key="2">
    <citation type="submission" date="2018-03" db="EMBL/GenBank/DDBJ databases">
        <title>The ancient ancestry and fast evolution of plastids.</title>
        <authorList>
            <person name="Moore K.R."/>
            <person name="Magnabosco C."/>
            <person name="Momper L."/>
            <person name="Gold D.A."/>
            <person name="Bosak T."/>
            <person name="Fournier G.P."/>
        </authorList>
    </citation>
    <scope>NUCLEOTIDE SEQUENCE [LARGE SCALE GENOMIC DNA]</scope>
    <source>
        <strain evidence="3 4">CCAP 1448/3</strain>
    </source>
</reference>
<dbReference type="AlphaFoldDB" id="A0A2T1BZE9"/>
<gene>
    <name evidence="3" type="ORF">C7B64_18600</name>
</gene>
<sequence length="210" mass="23419">MVWRCCWRNTLRERIHLRAISQSKSSGTQQSISGIIMLAIQRIETKEAATLATEEFMVALVAISRCIYFCCHFTYSLYLQLRAKLPGKVEFAIAIFQWLMHWFKPTTSERFAEAAENLSTTRDLNVPTSPNSEVADITPSDVTQTLEPVAQVAETIESTVEPVTCSDPEPIVVTDTDSAPKAKATRKTSTRTTTKSIKPRSTSSRKKVGS</sequence>
<evidence type="ECO:0000256" key="2">
    <source>
        <dbReference type="SAM" id="Phobius"/>
    </source>
</evidence>
<feature type="compositionally biased region" description="Low complexity" evidence="1">
    <location>
        <begin position="190"/>
        <end position="202"/>
    </location>
</feature>
<feature type="region of interest" description="Disordered" evidence="1">
    <location>
        <begin position="166"/>
        <end position="210"/>
    </location>
</feature>
<organism evidence="3 4">
    <name type="scientific">Merismopedia glauca CCAP 1448/3</name>
    <dbReference type="NCBI Taxonomy" id="1296344"/>
    <lineage>
        <taxon>Bacteria</taxon>
        <taxon>Bacillati</taxon>
        <taxon>Cyanobacteriota</taxon>
        <taxon>Cyanophyceae</taxon>
        <taxon>Synechococcales</taxon>
        <taxon>Merismopediaceae</taxon>
        <taxon>Merismopedia</taxon>
    </lineage>
</organism>
<dbReference type="Proteomes" id="UP000238762">
    <property type="component" value="Unassembled WGS sequence"/>
</dbReference>
<feature type="transmembrane region" description="Helical" evidence="2">
    <location>
        <begin position="56"/>
        <end position="78"/>
    </location>
</feature>
<dbReference type="EMBL" id="PVWJ01000110">
    <property type="protein sequence ID" value="PSB01400.1"/>
    <property type="molecule type" value="Genomic_DNA"/>
</dbReference>
<comment type="caution">
    <text evidence="3">The sequence shown here is derived from an EMBL/GenBank/DDBJ whole genome shotgun (WGS) entry which is preliminary data.</text>
</comment>
<evidence type="ECO:0000313" key="4">
    <source>
        <dbReference type="Proteomes" id="UP000238762"/>
    </source>
</evidence>
<keyword evidence="4" id="KW-1185">Reference proteome</keyword>
<proteinExistence type="predicted"/>
<evidence type="ECO:0000256" key="1">
    <source>
        <dbReference type="SAM" id="MobiDB-lite"/>
    </source>
</evidence>
<keyword evidence="2" id="KW-0472">Membrane</keyword>
<keyword evidence="2" id="KW-0812">Transmembrane</keyword>
<evidence type="ECO:0000313" key="3">
    <source>
        <dbReference type="EMBL" id="PSB01400.1"/>
    </source>
</evidence>
<protein>
    <submittedName>
        <fullName evidence="3">Uncharacterized protein</fullName>
    </submittedName>
</protein>
<accession>A0A2T1BZE9</accession>
<reference evidence="3 4" key="1">
    <citation type="submission" date="2018-02" db="EMBL/GenBank/DDBJ databases">
        <authorList>
            <person name="Cohen D.B."/>
            <person name="Kent A.D."/>
        </authorList>
    </citation>
    <scope>NUCLEOTIDE SEQUENCE [LARGE SCALE GENOMIC DNA]</scope>
    <source>
        <strain evidence="3 4">CCAP 1448/3</strain>
    </source>
</reference>
<keyword evidence="2" id="KW-1133">Transmembrane helix</keyword>